<protein>
    <recommendedName>
        <fullName evidence="2">SET domain-containing protein</fullName>
    </recommendedName>
</protein>
<evidence type="ECO:0000313" key="3">
    <source>
        <dbReference type="EMBL" id="ESL10507.1"/>
    </source>
</evidence>
<proteinExistence type="predicted"/>
<accession>A0A061JB46</accession>
<dbReference type="AlphaFoldDB" id="A0A061JB46"/>
<dbReference type="Proteomes" id="UP000031737">
    <property type="component" value="Unassembled WGS sequence"/>
</dbReference>
<dbReference type="EMBL" id="AUPL01001760">
    <property type="protein sequence ID" value="ESL10507.1"/>
    <property type="molecule type" value="Genomic_DNA"/>
</dbReference>
<sequence length="394" mass="43824">MSGRSSAGAVALKRHCHSVIDALGARSPPEAFLFRGNAYFALGQPYFAVADYNTAAQVLQLSGQHQRRCYEALAQFPAYQVGTYPADDSHLHLYVHPYLSENCEVTQVNAAMGRGVVAKENLLWGSVVVRAAAPWIRYPTDDGLCAFCTKPLPERFFTCTNPNCHEEYCSRDCRTLALSLYHSRSCNIEGLQALELDMYTQMKAAGTSTARNAAAAQLLMLRILAVSLQQQVIPSALSELRILSGRLLFSPKALSETFLEIYERFTRSCHTATSISYEEMIGVLARVIANCFHRETCVELNLARSMLNHSCVANAAEDSNSGEIKTTRDVARGEGLTINYYPQLKHLAFEERSKEFERRGFVCSCLRCQREREKKKAGEGEKIGGEKLKEAPPQ</sequence>
<feature type="domain" description="SET" evidence="2">
    <location>
        <begin position="125"/>
        <end position="341"/>
    </location>
</feature>
<dbReference type="Gene3D" id="2.170.270.10">
    <property type="entry name" value="SET domain"/>
    <property type="match status" value="1"/>
</dbReference>
<feature type="region of interest" description="Disordered" evidence="1">
    <location>
        <begin position="371"/>
        <end position="394"/>
    </location>
</feature>
<name>A0A061JB46_TRYRA</name>
<dbReference type="Gene3D" id="6.10.140.2220">
    <property type="match status" value="1"/>
</dbReference>
<comment type="caution">
    <text evidence="3">The sequence shown here is derived from an EMBL/GenBank/DDBJ whole genome shotgun (WGS) entry which is preliminary data.</text>
</comment>
<evidence type="ECO:0000256" key="1">
    <source>
        <dbReference type="SAM" id="MobiDB-lite"/>
    </source>
</evidence>
<dbReference type="OrthoDB" id="438641at2759"/>
<dbReference type="InterPro" id="IPR001214">
    <property type="entry name" value="SET_dom"/>
</dbReference>
<evidence type="ECO:0000313" key="4">
    <source>
        <dbReference type="Proteomes" id="UP000031737"/>
    </source>
</evidence>
<dbReference type="VEuPathDB" id="TriTrypDB:TRSC58_01760"/>
<dbReference type="SUPFAM" id="SSF82199">
    <property type="entry name" value="SET domain"/>
    <property type="match status" value="1"/>
</dbReference>
<dbReference type="GO" id="GO:0005634">
    <property type="term" value="C:nucleus"/>
    <property type="evidence" value="ECO:0007669"/>
    <property type="project" value="TreeGrafter"/>
</dbReference>
<reference evidence="3 4" key="1">
    <citation type="submission" date="2013-07" db="EMBL/GenBank/DDBJ databases">
        <authorList>
            <person name="Stoco P.H."/>
            <person name="Wagner G."/>
            <person name="Gerber A."/>
            <person name="Zaha A."/>
            <person name="Thompson C."/>
            <person name="Bartholomeu D.C."/>
            <person name="Luckemeyer D.D."/>
            <person name="Bahia D."/>
            <person name="Loreto E."/>
            <person name="Prestes E.B."/>
            <person name="Lima F.M."/>
            <person name="Rodrigues-Luiz G."/>
            <person name="Vallejo G.A."/>
            <person name="Filho J.F."/>
            <person name="Monteiro K.M."/>
            <person name="Tyler K.M."/>
            <person name="de Almeida L.G."/>
            <person name="Ortiz M.F."/>
            <person name="Siervo M.A."/>
            <person name="de Moraes M.H."/>
            <person name="Cunha O.L."/>
            <person name="Mendonca-Neto R."/>
            <person name="Silva R."/>
            <person name="Teixeira S.M."/>
            <person name="Murta S.M."/>
            <person name="Sincero T.C."/>
            <person name="Mendes T.A."/>
            <person name="Urmenyi T.P."/>
            <person name="Silva V.G."/>
            <person name="da Rocha W.D."/>
            <person name="Andersson B."/>
            <person name="Romanha A.J."/>
            <person name="Steindel M."/>
            <person name="de Vasconcelos A.T."/>
            <person name="Grisard E.C."/>
        </authorList>
    </citation>
    <scope>NUCLEOTIDE SEQUENCE [LARGE SCALE GENOMIC DNA]</scope>
    <source>
        <strain evidence="3 4">SC58</strain>
    </source>
</reference>
<dbReference type="PANTHER" id="PTHR12197:SF297">
    <property type="entry name" value="SET DOMAIN-CONTAINING PROTEIN"/>
    <property type="match status" value="1"/>
</dbReference>
<organism evidence="3 4">
    <name type="scientific">Trypanosoma rangeli SC58</name>
    <dbReference type="NCBI Taxonomy" id="429131"/>
    <lineage>
        <taxon>Eukaryota</taxon>
        <taxon>Discoba</taxon>
        <taxon>Euglenozoa</taxon>
        <taxon>Kinetoplastea</taxon>
        <taxon>Metakinetoplastina</taxon>
        <taxon>Trypanosomatida</taxon>
        <taxon>Trypanosomatidae</taxon>
        <taxon>Trypanosoma</taxon>
        <taxon>Herpetosoma</taxon>
    </lineage>
</organism>
<dbReference type="Gene3D" id="1.10.220.160">
    <property type="match status" value="1"/>
</dbReference>
<dbReference type="Pfam" id="PF00856">
    <property type="entry name" value="SET"/>
    <property type="match status" value="1"/>
</dbReference>
<dbReference type="InterPro" id="IPR046341">
    <property type="entry name" value="SET_dom_sf"/>
</dbReference>
<keyword evidence="4" id="KW-1185">Reference proteome</keyword>
<dbReference type="PROSITE" id="PS50280">
    <property type="entry name" value="SET"/>
    <property type="match status" value="1"/>
</dbReference>
<gene>
    <name evidence="3" type="ORF">TRSC58_01760</name>
</gene>
<evidence type="ECO:0000259" key="2">
    <source>
        <dbReference type="PROSITE" id="PS50280"/>
    </source>
</evidence>
<dbReference type="PANTHER" id="PTHR12197">
    <property type="entry name" value="HISTONE-LYSINE N-METHYLTRANSFERASE SMYD"/>
    <property type="match status" value="1"/>
</dbReference>
<dbReference type="InterPro" id="IPR050869">
    <property type="entry name" value="H3K4_H4K5_MeTrfase"/>
</dbReference>